<sequence length="374" mass="42591">MLTRCGINDYDPSWLRGLISTLRNTHELMATISRDMHSGHPVRVAVYGAGVPGWLAVSLMAEYPELFPVLYLDRDAARFREVDYNLNVLKKPALPVKTLGEYVPGEADVLLCATSPGSYADIIKDLDSHSIGLPRYFMHFNSGLDCIHERGVPFLLTTPGRCGTMWMRRMCRFLAPTVGYNEVHCINEDLTWNYESILGMRIGQYAVGHHEFTPELRAVIEAGELNSVYLFRDPRDIEVSYSFFSKRFGDTQRYEFDEDTYSWTIQHMRSWLGNSANKPVRFEDLKADPGGVMRQFCGLVGWEVDGGTFNKVVDATTFKRLSGRDAGQAVNNAHYRKGASGDWKLYYDESIKDRVKELSGDLLVELGYERDMDW</sequence>
<dbReference type="Gene3D" id="3.40.50.300">
    <property type="entry name" value="P-loop containing nucleotide triphosphate hydrolases"/>
    <property type="match status" value="1"/>
</dbReference>
<keyword evidence="2 4" id="KW-0808">Transferase</keyword>
<dbReference type="InterPro" id="IPR036291">
    <property type="entry name" value="NAD(P)-bd_dom_sf"/>
</dbReference>
<evidence type="ECO:0000313" key="5">
    <source>
        <dbReference type="Proteomes" id="UP000181901"/>
    </source>
</evidence>
<dbReference type="AlphaFoldDB" id="A0A1J5N5E8"/>
<dbReference type="Pfam" id="PF00685">
    <property type="entry name" value="Sulfotransfer_1"/>
    <property type="match status" value="1"/>
</dbReference>
<keyword evidence="5" id="KW-1185">Reference proteome</keyword>
<dbReference type="InterPro" id="IPR027417">
    <property type="entry name" value="P-loop_NTPase"/>
</dbReference>
<dbReference type="GO" id="GO:0008146">
    <property type="term" value="F:sulfotransferase activity"/>
    <property type="evidence" value="ECO:0007669"/>
    <property type="project" value="InterPro"/>
</dbReference>
<organism evidence="4 5">
    <name type="scientific">Pseudodesulfovibrio hydrargyri</name>
    <dbReference type="NCBI Taxonomy" id="2125990"/>
    <lineage>
        <taxon>Bacteria</taxon>
        <taxon>Pseudomonadati</taxon>
        <taxon>Thermodesulfobacteriota</taxon>
        <taxon>Desulfovibrionia</taxon>
        <taxon>Desulfovibrionales</taxon>
        <taxon>Desulfovibrionaceae</taxon>
    </lineage>
</organism>
<name>A0A1J5N5E8_9BACT</name>
<protein>
    <submittedName>
        <fullName evidence="4">Sulfotransferase domain protein</fullName>
    </submittedName>
</protein>
<evidence type="ECO:0000313" key="4">
    <source>
        <dbReference type="EMBL" id="OIQ50048.1"/>
    </source>
</evidence>
<reference evidence="4 5" key="1">
    <citation type="submission" date="2015-09" db="EMBL/GenBank/DDBJ databases">
        <title>Genome of Desulfovibrio dechloracetivorans BerOc1, a mercury methylating strain isolated from highly hydrocarbons and metals contaminated coastal sediments.</title>
        <authorList>
            <person name="Goni Urriza M."/>
            <person name="Gassie C."/>
            <person name="Bouchez O."/>
            <person name="Klopp C."/>
            <person name="Ranchou-Peyruse A."/>
            <person name="Remy G."/>
        </authorList>
    </citation>
    <scope>NUCLEOTIDE SEQUENCE [LARGE SCALE GENOMIC DNA]</scope>
    <source>
        <strain evidence="4 5">BerOc1</strain>
    </source>
</reference>
<dbReference type="SUPFAM" id="SSF52540">
    <property type="entry name" value="P-loop containing nucleoside triphosphate hydrolases"/>
    <property type="match status" value="1"/>
</dbReference>
<dbReference type="OrthoDB" id="9804504at2"/>
<comment type="caution">
    <text evidence="4">The sequence shown here is derived from an EMBL/GenBank/DDBJ whole genome shotgun (WGS) entry which is preliminary data.</text>
</comment>
<evidence type="ECO:0000256" key="2">
    <source>
        <dbReference type="ARBA" id="ARBA00022679"/>
    </source>
</evidence>
<feature type="domain" description="Sulfotransferase" evidence="3">
    <location>
        <begin position="154"/>
        <end position="360"/>
    </location>
</feature>
<dbReference type="EMBL" id="LKAQ01000004">
    <property type="protein sequence ID" value="OIQ50048.1"/>
    <property type="molecule type" value="Genomic_DNA"/>
</dbReference>
<accession>A0A1J5N5E8</accession>
<comment type="similarity">
    <text evidence="1">Belongs to the sulfotransferase 1 family.</text>
</comment>
<dbReference type="InterPro" id="IPR000863">
    <property type="entry name" value="Sulfotransferase_dom"/>
</dbReference>
<gene>
    <name evidence="4" type="ORF">BerOc1_01978</name>
</gene>
<dbReference type="RefSeq" id="WP_071545519.1">
    <property type="nucleotide sequence ID" value="NZ_LKAQ01000004.1"/>
</dbReference>
<dbReference type="SUPFAM" id="SSF51735">
    <property type="entry name" value="NAD(P)-binding Rossmann-fold domains"/>
    <property type="match status" value="1"/>
</dbReference>
<dbReference type="PANTHER" id="PTHR11783">
    <property type="entry name" value="SULFOTRANSFERASE SULT"/>
    <property type="match status" value="1"/>
</dbReference>
<proteinExistence type="inferred from homology"/>
<evidence type="ECO:0000256" key="1">
    <source>
        <dbReference type="ARBA" id="ARBA00005771"/>
    </source>
</evidence>
<dbReference type="Proteomes" id="UP000181901">
    <property type="component" value="Unassembled WGS sequence"/>
</dbReference>
<evidence type="ECO:0000259" key="3">
    <source>
        <dbReference type="Pfam" id="PF00685"/>
    </source>
</evidence>